<dbReference type="InterPro" id="IPR015943">
    <property type="entry name" value="WD40/YVTN_repeat-like_dom_sf"/>
</dbReference>
<dbReference type="Proteomes" id="UP000294855">
    <property type="component" value="Unassembled WGS sequence"/>
</dbReference>
<sequence length="1282" mass="148034">MSDNLIPKIKDDEWFLKLIERRLEENKGCEDDSHRQMNELALMSAIDFRLKYLNSMTSLARKNISQKIMDVCRQKGFIPQYESSGAPVFTGNEIKLSPDGKFIACFDFGSSITLLPTKEFFVWTKLINHEKEKNMSISAVSFSPDSSKIAILYWNSQLKNGNLQIWDIAELSLLISEIVDEYVTEKTLSWSTDSRRITYQKKEKEICVYDFVDKKTIYLDHSAPAVCLNDCGTKILLLNGSYGGRKGTIVELDVESGKELLNKEAEVSLWNPEPLFKNGQFYVLTAGVILKIGEEIVEIIEPDSVISPLNFKNKSNFRDFKLEIENENLIINANAWHEKLDYIISDTLDVKQIRILPEWLKDMNVKANKSKINEITSDLKKRYNDLNYKEAGDNQRVYITNSDSIIGFELAYEDETIIKWNYREYVFEDQPTFNRFQKVPPEFMEEYEKISADNLDSKFQKENRYGIYPKDHENRKMYFRETGETVTIKDASLIKFVTFNNHEYKKIKADDPSKEYYLDGENNLYCVNPFSKSVVKIAENEPIFDCSLNEIKITGSDWPKIYVIGKETSLIIGKSQPKKVFIQSAPMQKIVPINSIIPSSINSICIFSNKIYWVDNEQICVSEIDGSDIKRKKLIYLDNWQSLGTTYDGKISLIRIEENERDQKKITIRFARLHPEDGHVDVFEKAALDKYTYQDLKHSLKIDIKDTTVVIRDWLTKIDSMRIIKEGMKSIKVVIPSIDKLDASMTPLDDEKYIISTNEYEKVNKEDEQESIDDSGFDWRPQLRVMDSETGSKTKYKVNQSEGQLYGLPGYAIGKTSKVFSLDDGKFIVVDMKSSNSSAEPPVVLSWDISTGARYPSDKNIIHGRILEKIDENEIRVAEMNTDCQIVSAATYNKKMKKLSEVKPAFNWNMYHNVLNYGMINTENLKQQLRQFPDLPELPEIASDISYYTNVITGIDSSHNIEEGDVLLFPIRICGEKKRKPVFPCISPLKGVKEDNPPIWINIETIVGTLSYGRILNPKKIMLELVTYEGENEKDILRNCLWSVSAYNVNGTYIIQQPIQEKPDDVYEQMKYRTRIIQANDKEEIIINGLTGWQPWVSFGNVPNDEIEDMVSRNRGQFQREKKMISLYAGPESFSYVVSEGEDMCFVTHIGPEKRVKKICNKSEGQPVALYSDEDISISFLPPKKIMFTFEKETKIIDENSHEFWKEALRDLYNYGQFRLTSTGKDGTLRFDIGRKEMHLKGTKIEILEKKYLEIPDHDNSICELSDGIIQNYEGVFVKRYT</sequence>
<keyword evidence="2" id="KW-1185">Reference proteome</keyword>
<protein>
    <recommendedName>
        <fullName evidence="3">WD40 repeat protein</fullName>
    </recommendedName>
</protein>
<comment type="caution">
    <text evidence="1">The sequence shown here is derived from an EMBL/GenBank/DDBJ whole genome shotgun (WGS) entry which is preliminary data.</text>
</comment>
<organism evidence="1 2">
    <name type="scientific">Methanimicrococcus blatticola</name>
    <dbReference type="NCBI Taxonomy" id="91560"/>
    <lineage>
        <taxon>Archaea</taxon>
        <taxon>Methanobacteriati</taxon>
        <taxon>Methanobacteriota</taxon>
        <taxon>Stenosarchaea group</taxon>
        <taxon>Methanomicrobia</taxon>
        <taxon>Methanosarcinales</taxon>
        <taxon>Methanosarcinaceae</taxon>
        <taxon>Methanimicrococcus</taxon>
    </lineage>
</organism>
<dbReference type="SUPFAM" id="SSF82171">
    <property type="entry name" value="DPP6 N-terminal domain-like"/>
    <property type="match status" value="1"/>
</dbReference>
<proteinExistence type="predicted"/>
<evidence type="ECO:0008006" key="3">
    <source>
        <dbReference type="Google" id="ProtNLM"/>
    </source>
</evidence>
<dbReference type="EMBL" id="SNYS01000005">
    <property type="protein sequence ID" value="TDQ71206.1"/>
    <property type="molecule type" value="Genomic_DNA"/>
</dbReference>
<evidence type="ECO:0000313" key="2">
    <source>
        <dbReference type="Proteomes" id="UP000294855"/>
    </source>
</evidence>
<dbReference type="Gene3D" id="2.130.10.10">
    <property type="entry name" value="YVTN repeat-like/Quinoprotein amine dehydrogenase"/>
    <property type="match status" value="1"/>
</dbReference>
<accession>A0A484F8L3</accession>
<reference evidence="1 2" key="1">
    <citation type="submission" date="2019-03" db="EMBL/GenBank/DDBJ databases">
        <title>Genomic Encyclopedia of Type Strains, Phase IV (KMG-IV): sequencing the most valuable type-strain genomes for metagenomic binning, comparative biology and taxonomic classification.</title>
        <authorList>
            <person name="Goeker M."/>
        </authorList>
    </citation>
    <scope>NUCLEOTIDE SEQUENCE [LARGE SCALE GENOMIC DNA]</scope>
    <source>
        <strain evidence="1 2">DSM 13328</strain>
    </source>
</reference>
<evidence type="ECO:0000313" key="1">
    <source>
        <dbReference type="EMBL" id="TDQ71206.1"/>
    </source>
</evidence>
<name>A0A484F8L3_9EURY</name>
<gene>
    <name evidence="1" type="ORF">C7391_0310</name>
</gene>
<dbReference type="RefSeq" id="WP_133516781.1">
    <property type="nucleotide sequence ID" value="NZ_JAHDUW010000001.1"/>
</dbReference>